<dbReference type="HOGENOM" id="CLU_2738935_0_0_6"/>
<gene>
    <name evidence="1" type="ORF">VchoM_03632</name>
</gene>
<organism evidence="1">
    <name type="scientific">Vibrio cholerae (strain MO10)</name>
    <dbReference type="NCBI Taxonomy" id="345072"/>
    <lineage>
        <taxon>Bacteria</taxon>
        <taxon>Pseudomonadati</taxon>
        <taxon>Pseudomonadota</taxon>
        <taxon>Gammaproteobacteria</taxon>
        <taxon>Vibrionales</taxon>
        <taxon>Vibrionaceae</taxon>
        <taxon>Vibrio</taxon>
    </lineage>
</organism>
<reference evidence="1" key="2">
    <citation type="submission" date="2008-07" db="EMBL/GenBank/DDBJ databases">
        <authorList>
            <consortium name="Broad Institute Genome Sequencing Platform"/>
            <person name="Colwell R."/>
            <person name="Grim C.J."/>
            <person name="Young S."/>
            <person name="Jaffe D."/>
            <person name="Gnerre S."/>
            <person name="Berlin A."/>
            <person name="Heiman D."/>
            <person name="Hepburn T."/>
            <person name="Shea T."/>
            <person name="Sykes S."/>
            <person name="Alvarado L."/>
            <person name="Kodira C."/>
            <person name="Heidelberg J."/>
            <person name="Lander E."/>
            <person name="Galagan J."/>
            <person name="Nusbaum C."/>
            <person name="Birren B."/>
        </authorList>
    </citation>
    <scope>NUCLEOTIDE SEQUENCE [LARGE SCALE GENOMIC DNA]</scope>
    <source>
        <strain evidence="1">MO10</strain>
    </source>
</reference>
<accession>A0A0X1L4W8</accession>
<evidence type="ECO:0000313" key="1">
    <source>
        <dbReference type="EMBL" id="EET25605.1"/>
    </source>
</evidence>
<sequence>MDNSVINFFIHCHQTAYFKALLQFIDWGYFQNYPQQNQDHRYILWIENHKTTLSTQFTGLPTGAVILITSG</sequence>
<name>A0A0X1L4W8_VIBCO</name>
<dbReference type="AlphaFoldDB" id="A0A0X1L4W8"/>
<dbReference type="Proteomes" id="UP000004687">
    <property type="component" value="Unassembled WGS sequence"/>
</dbReference>
<protein>
    <submittedName>
        <fullName evidence="1">Uncharacterized protein</fullName>
    </submittedName>
</protein>
<proteinExistence type="predicted"/>
<reference evidence="1" key="1">
    <citation type="submission" date="2005-09" db="EMBL/GenBank/DDBJ databases">
        <title>Annotation of Vibrio cholerae MO10.</title>
        <authorList>
            <person name="Colwell R."/>
            <person name="Grim C.J."/>
            <person name="Young S."/>
            <person name="Jaffe D."/>
            <person name="Gnerre S."/>
            <person name="Berlin A."/>
            <person name="Heiman D."/>
            <person name="Hepburn T."/>
            <person name="Shea T."/>
            <person name="Sykes S."/>
            <person name="Yandava C."/>
            <person name="Alvarado L."/>
            <person name="Kodira C."/>
            <person name="Borodovsky M."/>
            <person name="Heidelberg J."/>
            <person name="Lander E."/>
            <person name="Galagan J."/>
            <person name="Nusbaum C."/>
            <person name="Birren B."/>
        </authorList>
    </citation>
    <scope>NUCLEOTIDE SEQUENCE [LARGE SCALE GENOMIC DNA]</scope>
    <source>
        <strain evidence="1">MO10</strain>
    </source>
</reference>
<dbReference type="EMBL" id="DS990141">
    <property type="protein sequence ID" value="EET25605.1"/>
    <property type="molecule type" value="Genomic_DNA"/>
</dbReference>